<proteinExistence type="predicted"/>
<reference evidence="1 2" key="1">
    <citation type="journal article" date="2006" name="Science">
        <title>Phytophthora genome sequences uncover evolutionary origins and mechanisms of pathogenesis.</title>
        <authorList>
            <person name="Tyler B.M."/>
            <person name="Tripathy S."/>
            <person name="Zhang X."/>
            <person name="Dehal P."/>
            <person name="Jiang R.H."/>
            <person name="Aerts A."/>
            <person name="Arredondo F.D."/>
            <person name="Baxter L."/>
            <person name="Bensasson D."/>
            <person name="Beynon J.L."/>
            <person name="Chapman J."/>
            <person name="Damasceno C.M."/>
            <person name="Dorrance A.E."/>
            <person name="Dou D."/>
            <person name="Dickerman A.W."/>
            <person name="Dubchak I.L."/>
            <person name="Garbelotto M."/>
            <person name="Gijzen M."/>
            <person name="Gordon S.G."/>
            <person name="Govers F."/>
            <person name="Grunwald N.J."/>
            <person name="Huang W."/>
            <person name="Ivors K.L."/>
            <person name="Jones R.W."/>
            <person name="Kamoun S."/>
            <person name="Krampis K."/>
            <person name="Lamour K.H."/>
            <person name="Lee M.K."/>
            <person name="McDonald W.H."/>
            <person name="Medina M."/>
            <person name="Meijer H.J."/>
            <person name="Nordberg E.K."/>
            <person name="Maclean D.J."/>
            <person name="Ospina-Giraldo M.D."/>
            <person name="Morris P.F."/>
            <person name="Phuntumart V."/>
            <person name="Putnam N.H."/>
            <person name="Rash S."/>
            <person name="Rose J.K."/>
            <person name="Sakihama Y."/>
            <person name="Salamov A.A."/>
            <person name="Savidor A."/>
            <person name="Scheuring C.F."/>
            <person name="Smith B.M."/>
            <person name="Sobral B.W."/>
            <person name="Terry A."/>
            <person name="Torto-Alalibo T.A."/>
            <person name="Win J."/>
            <person name="Xu Z."/>
            <person name="Zhang H."/>
            <person name="Grigoriev I.V."/>
            <person name="Rokhsar D.S."/>
            <person name="Boore J.L."/>
        </authorList>
    </citation>
    <scope>NUCLEOTIDE SEQUENCE [LARGE SCALE GENOMIC DNA]</scope>
    <source>
        <strain evidence="1 2">P6497</strain>
    </source>
</reference>
<evidence type="ECO:0000313" key="2">
    <source>
        <dbReference type="Proteomes" id="UP000002640"/>
    </source>
</evidence>
<dbReference type="KEGG" id="psoj:PHYSODRAFT_515231"/>
<dbReference type="PANTHER" id="PTHR46586">
    <property type="entry name" value="ANKYRIN REPEAT-CONTAINING PROTEIN"/>
    <property type="match status" value="1"/>
</dbReference>
<dbReference type="SUPFAM" id="SSF48403">
    <property type="entry name" value="Ankyrin repeat"/>
    <property type="match status" value="2"/>
</dbReference>
<dbReference type="Proteomes" id="UP000002640">
    <property type="component" value="Unassembled WGS sequence"/>
</dbReference>
<organism evidence="1 2">
    <name type="scientific">Phytophthora sojae (strain P6497)</name>
    <name type="common">Soybean stem and root rot agent</name>
    <name type="synonym">Phytophthora megasperma f. sp. glycines</name>
    <dbReference type="NCBI Taxonomy" id="1094619"/>
    <lineage>
        <taxon>Eukaryota</taxon>
        <taxon>Sar</taxon>
        <taxon>Stramenopiles</taxon>
        <taxon>Oomycota</taxon>
        <taxon>Peronosporomycetes</taxon>
        <taxon>Peronosporales</taxon>
        <taxon>Peronosporaceae</taxon>
        <taxon>Phytophthora</taxon>
    </lineage>
</organism>
<dbReference type="Pfam" id="PF12796">
    <property type="entry name" value="Ank_2"/>
    <property type="match status" value="1"/>
</dbReference>
<gene>
    <name evidence="1" type="ORF">PHYSODRAFT_515231</name>
</gene>
<name>G4ZW09_PHYSP</name>
<dbReference type="InParanoid" id="G4ZW09"/>
<protein>
    <submittedName>
        <fullName evidence="1">Uncharacterized protein</fullName>
    </submittedName>
</protein>
<dbReference type="OMA" id="CENRNDF"/>
<dbReference type="SMR" id="G4ZW09"/>
<sequence>MASPSAPTPPLLAVALLFRSKPQFAGIDHVIHAVSTFADSSVELPLASASRFGSVALLERVWNSSVDLEPGGRSLWSVRRLLRDYPLYNKWQFTLSLVGAIKANSVEVVRWLFERYPDYGVRRKVVYEAASAGALEILRFFRENGTTVHYMEEEHEENGEWDEEKMGWERGRWVLWGGVDAAEAAIAKHPDVVRWIYETHNHEDRNDYTAIDAALIVGDMELANWVMDRTGMRPEGHESLFGAAANGYVEPLQWFQDHGEYFQWDTGTLIKAAEAGQLNVVRWIIERDWNDKELGDESGSDEYDIEYRFHDRGRRTFHSCLGGEASLAIHAACVNGHLDVAKYLHARIDKPLNRLDEYKEKDRLERRIQALASRLGDEHNAALVAGETMLRAAEKGFLDVVQWLYTEYHADPRLNLFWVEGAADDEYGYSEDDYEDPHRSVVDAAAANGHLDIVQYLLQVKNEAFKESEDAHASKRRRTGSFTSSKADDLEAGCTRAAMNDAAANGHLNVVRWLHDNRTEGCTTAAMDLAAANGHLEVVQWLHDNRSEGCTTDAIDDAARGGHLDVIKWLHAHRREGCTAIAMDNAAAADFLEIVEWLHENRSEGCTPAAMDGAAAYGKLDIVKWLHRNRSEGCSERAMDSAAHGGHLRVLRWLFENRSEGFTTQALDNATRFGQFETVLILHNLAQQGLASGVDIVDAAASKLWIAQRYNDIITPLTAVDKMELTRAN</sequence>
<dbReference type="InterPro" id="IPR036770">
    <property type="entry name" value="Ankyrin_rpt-contain_sf"/>
</dbReference>
<accession>G4ZW09</accession>
<dbReference type="EMBL" id="JH159157">
    <property type="protein sequence ID" value="EGZ11589.1"/>
    <property type="molecule type" value="Genomic_DNA"/>
</dbReference>
<dbReference type="RefSeq" id="XP_009531922.1">
    <property type="nucleotide sequence ID" value="XM_009533627.1"/>
</dbReference>
<evidence type="ECO:0000313" key="1">
    <source>
        <dbReference type="EMBL" id="EGZ11589.1"/>
    </source>
</evidence>
<dbReference type="InterPro" id="IPR002110">
    <property type="entry name" value="Ankyrin_rpt"/>
</dbReference>
<dbReference type="SUPFAM" id="SSF140860">
    <property type="entry name" value="Pseudo ankyrin repeat-like"/>
    <property type="match status" value="1"/>
</dbReference>
<dbReference type="Pfam" id="PF13637">
    <property type="entry name" value="Ank_4"/>
    <property type="match status" value="1"/>
</dbReference>
<dbReference type="PANTHER" id="PTHR46586:SF3">
    <property type="entry name" value="ANKYRIN REPEAT-CONTAINING PROTEIN"/>
    <property type="match status" value="1"/>
</dbReference>
<dbReference type="SMART" id="SM00248">
    <property type="entry name" value="ANK"/>
    <property type="match status" value="5"/>
</dbReference>
<dbReference type="InterPro" id="IPR052050">
    <property type="entry name" value="SecEffector_AnkRepeat"/>
</dbReference>
<dbReference type="AlphaFoldDB" id="G4ZW09"/>
<dbReference type="Gene3D" id="1.25.40.20">
    <property type="entry name" value="Ankyrin repeat-containing domain"/>
    <property type="match status" value="4"/>
</dbReference>
<keyword evidence="2" id="KW-1185">Reference proteome</keyword>
<dbReference type="GeneID" id="20659641"/>